<dbReference type="SUPFAM" id="SSF46785">
    <property type="entry name" value="Winged helix' DNA-binding domain"/>
    <property type="match status" value="1"/>
</dbReference>
<dbReference type="Proteomes" id="UP001602013">
    <property type="component" value="Unassembled WGS sequence"/>
</dbReference>
<accession>A0ABW6T320</accession>
<evidence type="ECO:0000256" key="3">
    <source>
        <dbReference type="ARBA" id="ARBA00023163"/>
    </source>
</evidence>
<dbReference type="InterPro" id="IPR008920">
    <property type="entry name" value="TF_FadR/GntR_C"/>
</dbReference>
<dbReference type="RefSeq" id="WP_387416778.1">
    <property type="nucleotide sequence ID" value="NZ_JBIASD010000032.1"/>
</dbReference>
<reference evidence="6 7" key="1">
    <citation type="submission" date="2024-10" db="EMBL/GenBank/DDBJ databases">
        <title>The Natural Products Discovery Center: Release of the First 8490 Sequenced Strains for Exploring Actinobacteria Biosynthetic Diversity.</title>
        <authorList>
            <person name="Kalkreuter E."/>
            <person name="Kautsar S.A."/>
            <person name="Yang D."/>
            <person name="Bader C.D."/>
            <person name="Teijaro C.N."/>
            <person name="Fluegel L."/>
            <person name="Davis C.M."/>
            <person name="Simpson J.R."/>
            <person name="Lauterbach L."/>
            <person name="Steele A.D."/>
            <person name="Gui C."/>
            <person name="Meng S."/>
            <person name="Li G."/>
            <person name="Viehrig K."/>
            <person name="Ye F."/>
            <person name="Su P."/>
            <person name="Kiefer A.F."/>
            <person name="Nichols A."/>
            <person name="Cepeda A.J."/>
            <person name="Yan W."/>
            <person name="Fan B."/>
            <person name="Jiang Y."/>
            <person name="Adhikari A."/>
            <person name="Zheng C.-J."/>
            <person name="Schuster L."/>
            <person name="Cowan T.M."/>
            <person name="Smanski M.J."/>
            <person name="Chevrette M.G."/>
            <person name="De Carvalho L.P.S."/>
            <person name="Shen B."/>
        </authorList>
    </citation>
    <scope>NUCLEOTIDE SEQUENCE [LARGE SCALE GENOMIC DNA]</scope>
    <source>
        <strain evidence="6 7">NPDC002173</strain>
    </source>
</reference>
<feature type="domain" description="HTH gntR-type" evidence="5">
    <location>
        <begin position="19"/>
        <end position="86"/>
    </location>
</feature>
<keyword evidence="7" id="KW-1185">Reference proteome</keyword>
<organism evidence="6 7">
    <name type="scientific">Microtetraspora malaysiensis</name>
    <dbReference type="NCBI Taxonomy" id="161358"/>
    <lineage>
        <taxon>Bacteria</taxon>
        <taxon>Bacillati</taxon>
        <taxon>Actinomycetota</taxon>
        <taxon>Actinomycetes</taxon>
        <taxon>Streptosporangiales</taxon>
        <taxon>Streptosporangiaceae</taxon>
        <taxon>Microtetraspora</taxon>
    </lineage>
</organism>
<evidence type="ECO:0000256" key="2">
    <source>
        <dbReference type="ARBA" id="ARBA00023125"/>
    </source>
</evidence>
<dbReference type="SMART" id="SM00895">
    <property type="entry name" value="FCD"/>
    <property type="match status" value="1"/>
</dbReference>
<dbReference type="Pfam" id="PF07729">
    <property type="entry name" value="FCD"/>
    <property type="match status" value="1"/>
</dbReference>
<evidence type="ECO:0000256" key="4">
    <source>
        <dbReference type="SAM" id="MobiDB-lite"/>
    </source>
</evidence>
<dbReference type="Pfam" id="PF00392">
    <property type="entry name" value="GntR"/>
    <property type="match status" value="1"/>
</dbReference>
<feature type="compositionally biased region" description="Basic and acidic residues" evidence="4">
    <location>
        <begin position="13"/>
        <end position="22"/>
    </location>
</feature>
<dbReference type="Gene3D" id="1.10.10.10">
    <property type="entry name" value="Winged helix-like DNA-binding domain superfamily/Winged helix DNA-binding domain"/>
    <property type="match status" value="1"/>
</dbReference>
<dbReference type="CDD" id="cd07377">
    <property type="entry name" value="WHTH_GntR"/>
    <property type="match status" value="1"/>
</dbReference>
<evidence type="ECO:0000313" key="6">
    <source>
        <dbReference type="EMBL" id="MFF3670559.1"/>
    </source>
</evidence>
<evidence type="ECO:0000256" key="1">
    <source>
        <dbReference type="ARBA" id="ARBA00023015"/>
    </source>
</evidence>
<dbReference type="PANTHER" id="PTHR43537:SF44">
    <property type="entry name" value="GNTR FAMILY REGULATORY PROTEIN"/>
    <property type="match status" value="1"/>
</dbReference>
<evidence type="ECO:0000259" key="5">
    <source>
        <dbReference type="PROSITE" id="PS50949"/>
    </source>
</evidence>
<keyword evidence="3" id="KW-0804">Transcription</keyword>
<dbReference type="EMBL" id="JBIASD010000032">
    <property type="protein sequence ID" value="MFF3670559.1"/>
    <property type="molecule type" value="Genomic_DNA"/>
</dbReference>
<feature type="region of interest" description="Disordered" evidence="4">
    <location>
        <begin position="1"/>
        <end position="22"/>
    </location>
</feature>
<sequence length="250" mass="27129">MRGGRMPGVPDRQPSDRSGGLHDRVLDQLGPAIVSGETPEGEVLRIERLEESLGVSRTVMREAVRVLESMQLVASRRRIGVTVLPRSQWNLFDPRIIRWRLAGPDRMAQLESLSQLRCGIEPVAASLAAARCTPEQCGTLTSAVIGMSVTAKRGDLDAYLEHDITFHRTILEASGNEMFSGLAQVVAEVLAGRTHHNLMPAEPETAAIRLHGDVAEAVQLGHTREAETAMRAIVLESIEAMSLNTGLGMA</sequence>
<keyword evidence="2" id="KW-0238">DNA-binding</keyword>
<dbReference type="InterPro" id="IPR011711">
    <property type="entry name" value="GntR_C"/>
</dbReference>
<dbReference type="InterPro" id="IPR000524">
    <property type="entry name" value="Tscrpt_reg_HTH_GntR"/>
</dbReference>
<dbReference type="PANTHER" id="PTHR43537">
    <property type="entry name" value="TRANSCRIPTIONAL REGULATOR, GNTR FAMILY"/>
    <property type="match status" value="1"/>
</dbReference>
<dbReference type="InterPro" id="IPR036388">
    <property type="entry name" value="WH-like_DNA-bd_sf"/>
</dbReference>
<keyword evidence="1" id="KW-0805">Transcription regulation</keyword>
<evidence type="ECO:0000313" key="7">
    <source>
        <dbReference type="Proteomes" id="UP001602013"/>
    </source>
</evidence>
<gene>
    <name evidence="6" type="ORF">ACFYXI_33725</name>
</gene>
<proteinExistence type="predicted"/>
<dbReference type="SMART" id="SM00345">
    <property type="entry name" value="HTH_GNTR"/>
    <property type="match status" value="1"/>
</dbReference>
<protein>
    <submittedName>
        <fullName evidence="6">FadR/GntR family transcriptional regulator</fullName>
    </submittedName>
</protein>
<dbReference type="SUPFAM" id="SSF48008">
    <property type="entry name" value="GntR ligand-binding domain-like"/>
    <property type="match status" value="1"/>
</dbReference>
<dbReference type="PROSITE" id="PS50949">
    <property type="entry name" value="HTH_GNTR"/>
    <property type="match status" value="1"/>
</dbReference>
<dbReference type="Gene3D" id="1.20.120.530">
    <property type="entry name" value="GntR ligand-binding domain-like"/>
    <property type="match status" value="1"/>
</dbReference>
<comment type="caution">
    <text evidence="6">The sequence shown here is derived from an EMBL/GenBank/DDBJ whole genome shotgun (WGS) entry which is preliminary data.</text>
</comment>
<dbReference type="InterPro" id="IPR036390">
    <property type="entry name" value="WH_DNA-bd_sf"/>
</dbReference>
<name>A0ABW6T320_9ACTN</name>